<dbReference type="EMBL" id="AM467267">
    <property type="protein sequence ID" value="CAN77144.1"/>
    <property type="molecule type" value="Genomic_DNA"/>
</dbReference>
<protein>
    <submittedName>
        <fullName evidence="1">Uncharacterized protein</fullName>
    </submittedName>
</protein>
<evidence type="ECO:0000313" key="1">
    <source>
        <dbReference type="EMBL" id="CAN77144.1"/>
    </source>
</evidence>
<gene>
    <name evidence="1" type="ORF">VITISV_038339</name>
</gene>
<dbReference type="AlphaFoldDB" id="A5BQ69"/>
<proteinExistence type="predicted"/>
<reference evidence="1" key="1">
    <citation type="journal article" date="2007" name="PLoS ONE">
        <title>The first genome sequence of an elite grapevine cultivar (Pinot noir Vitis vinifera L.): coping with a highly heterozygous genome.</title>
        <authorList>
            <person name="Velasco R."/>
            <person name="Zharkikh A."/>
            <person name="Troggio M."/>
            <person name="Cartwright D.A."/>
            <person name="Cestaro A."/>
            <person name="Pruss D."/>
            <person name="Pindo M."/>
            <person name="FitzGerald L.M."/>
            <person name="Vezzulli S."/>
            <person name="Reid J."/>
            <person name="Malacarne G."/>
            <person name="Iliev D."/>
            <person name="Coppola G."/>
            <person name="Wardell B."/>
            <person name="Micheletti D."/>
            <person name="Macalma T."/>
            <person name="Facci M."/>
            <person name="Mitchell J.T."/>
            <person name="Perazzolli M."/>
            <person name="Eldredge G."/>
            <person name="Gatto P."/>
            <person name="Oyzerski R."/>
            <person name="Moretto M."/>
            <person name="Gutin N."/>
            <person name="Stefanini M."/>
            <person name="Chen Y."/>
            <person name="Segala C."/>
            <person name="Davenport C."/>
            <person name="Dematte L."/>
            <person name="Mraz A."/>
            <person name="Battilana J."/>
            <person name="Stormo K."/>
            <person name="Costa F."/>
            <person name="Tao Q."/>
            <person name="Si-Ammour A."/>
            <person name="Harkins T."/>
            <person name="Lackey A."/>
            <person name="Perbost C."/>
            <person name="Taillon B."/>
            <person name="Stella A."/>
            <person name="Solovyev V."/>
            <person name="Fawcett J.A."/>
            <person name="Sterck L."/>
            <person name="Vandepoele K."/>
            <person name="Grando S.M."/>
            <person name="Toppo S."/>
            <person name="Moser C."/>
            <person name="Lanchbury J."/>
            <person name="Bogden R."/>
            <person name="Skolnick M."/>
            <person name="Sgaramella V."/>
            <person name="Bhatnagar S.K."/>
            <person name="Fontana P."/>
            <person name="Gutin A."/>
            <person name="Van de Peer Y."/>
            <person name="Salamini F."/>
            <person name="Viola R."/>
        </authorList>
    </citation>
    <scope>NUCLEOTIDE SEQUENCE</scope>
</reference>
<sequence>MALRRWQSHHGSAGDCQKSRWNAGCDRLSEVTQYGPRFTANASWVRTTYPDKGEHRPGRGFESVVCPLEGTQIESLACHASLGGISCGVATWASGGGPYNMYFTHVILLLGSNVGRYPKNEEQSTTMPIHHATCGILPKKCHVAPSPLDTLTTPLVTRGIAHYTRTGDVPPSPGIIQPVPSAG</sequence>
<organism evidence="1">
    <name type="scientific">Vitis vinifera</name>
    <name type="common">Grape</name>
    <dbReference type="NCBI Taxonomy" id="29760"/>
    <lineage>
        <taxon>Eukaryota</taxon>
        <taxon>Viridiplantae</taxon>
        <taxon>Streptophyta</taxon>
        <taxon>Embryophyta</taxon>
        <taxon>Tracheophyta</taxon>
        <taxon>Spermatophyta</taxon>
        <taxon>Magnoliopsida</taxon>
        <taxon>eudicotyledons</taxon>
        <taxon>Gunneridae</taxon>
        <taxon>Pentapetalae</taxon>
        <taxon>rosids</taxon>
        <taxon>Vitales</taxon>
        <taxon>Vitaceae</taxon>
        <taxon>Viteae</taxon>
        <taxon>Vitis</taxon>
    </lineage>
</organism>
<accession>A5BQ69</accession>
<name>A5BQ69_VITVI</name>